<evidence type="ECO:0000313" key="9">
    <source>
        <dbReference type="Proteomes" id="UP000532440"/>
    </source>
</evidence>
<gene>
    <name evidence="8" type="ORF">HNQ70_001055</name>
</gene>
<keyword evidence="3 6" id="KW-0812">Transmembrane</keyword>
<dbReference type="PANTHER" id="PTHR35007">
    <property type="entry name" value="INTEGRAL MEMBRANE PROTEIN-RELATED"/>
    <property type="match status" value="1"/>
</dbReference>
<feature type="domain" description="Type II secretion system protein GspF" evidence="7">
    <location>
        <begin position="158"/>
        <end position="282"/>
    </location>
</feature>
<feature type="transmembrane region" description="Helical" evidence="6">
    <location>
        <begin position="266"/>
        <end position="285"/>
    </location>
</feature>
<reference evidence="8 9" key="1">
    <citation type="submission" date="2020-08" db="EMBL/GenBank/DDBJ databases">
        <title>Genomic Encyclopedia of Type Strains, Phase IV (KMG-IV): sequencing the most valuable type-strain genomes for metagenomic binning, comparative biology and taxonomic classification.</title>
        <authorList>
            <person name="Goeker M."/>
        </authorList>
    </citation>
    <scope>NUCLEOTIDE SEQUENCE [LARGE SCALE GENOMIC DNA]</scope>
    <source>
        <strain evidence="8 9">DSM 29781</strain>
    </source>
</reference>
<evidence type="ECO:0000259" key="7">
    <source>
        <dbReference type="Pfam" id="PF00482"/>
    </source>
</evidence>
<protein>
    <submittedName>
        <fullName evidence="8">Tight adherence protein B</fullName>
    </submittedName>
</protein>
<proteinExistence type="predicted"/>
<dbReference type="EMBL" id="JACHGB010000002">
    <property type="protein sequence ID" value="MBB5271051.1"/>
    <property type="molecule type" value="Genomic_DNA"/>
</dbReference>
<dbReference type="InterPro" id="IPR042094">
    <property type="entry name" value="T2SS_GspF_sf"/>
</dbReference>
<evidence type="ECO:0000256" key="1">
    <source>
        <dbReference type="ARBA" id="ARBA00004651"/>
    </source>
</evidence>
<evidence type="ECO:0000256" key="3">
    <source>
        <dbReference type="ARBA" id="ARBA00022692"/>
    </source>
</evidence>
<feature type="transmembrane region" description="Helical" evidence="6">
    <location>
        <begin position="94"/>
        <end position="117"/>
    </location>
</feature>
<evidence type="ECO:0000256" key="6">
    <source>
        <dbReference type="SAM" id="Phobius"/>
    </source>
</evidence>
<feature type="transmembrane region" description="Helical" evidence="6">
    <location>
        <begin position="6"/>
        <end position="27"/>
    </location>
</feature>
<sequence length="325" mass="35856">MSNLAVAAAVLLFLAVFLAIEALYIWWNSSKGPEARRIDKRLRMMSAGGHVDSAQSTLLKQRMLSNSPGLERLLLHLPRIGSIDRLITQSGVDWTVASFLGTSGGLFLTGLLGGLVLRFPLPVSVFGAILLGLIPLEYLIFRRAQRLRRFEQVLPDALDLIGRALRAGHAFPSALQMAGSELPEPLGEEFRQTFDEVNYGISVQDALQNLATRVPSTDLGFFVIAVLIQRETGGNLAEVLDNISHIIRDRLKLLGKVRTLSAEGRFSALVLTLLPFFTAGLLFAIDSKFMSTLWTEPAGVKMIYGGLFFMVLGVLWMRKIIRIHV</sequence>
<feature type="transmembrane region" description="Helical" evidence="6">
    <location>
        <begin position="297"/>
        <end position="317"/>
    </location>
</feature>
<dbReference type="AlphaFoldDB" id="A0A7W8HFH4"/>
<evidence type="ECO:0000256" key="4">
    <source>
        <dbReference type="ARBA" id="ARBA00022989"/>
    </source>
</evidence>
<dbReference type="Proteomes" id="UP000532440">
    <property type="component" value="Unassembled WGS sequence"/>
</dbReference>
<evidence type="ECO:0000256" key="2">
    <source>
        <dbReference type="ARBA" id="ARBA00022475"/>
    </source>
</evidence>
<feature type="transmembrane region" description="Helical" evidence="6">
    <location>
        <begin position="123"/>
        <end position="141"/>
    </location>
</feature>
<keyword evidence="2" id="KW-1003">Cell membrane</keyword>
<dbReference type="RefSeq" id="WP_183964976.1">
    <property type="nucleotide sequence ID" value="NZ_BAABEW010000017.1"/>
</dbReference>
<accession>A0A7W8HFH4</accession>
<evidence type="ECO:0000313" key="8">
    <source>
        <dbReference type="EMBL" id="MBB5271051.1"/>
    </source>
</evidence>
<keyword evidence="5 6" id="KW-0472">Membrane</keyword>
<dbReference type="Gene3D" id="1.20.81.30">
    <property type="entry name" value="Type II secretion system (T2SS), domain F"/>
    <property type="match status" value="1"/>
</dbReference>
<dbReference type="InterPro" id="IPR018076">
    <property type="entry name" value="T2SS_GspF_dom"/>
</dbReference>
<name>A0A7W8HFH4_9BURK</name>
<comment type="caution">
    <text evidence="8">The sequence shown here is derived from an EMBL/GenBank/DDBJ whole genome shotgun (WGS) entry which is preliminary data.</text>
</comment>
<dbReference type="PANTHER" id="PTHR35007:SF1">
    <property type="entry name" value="PILUS ASSEMBLY PROTEIN"/>
    <property type="match status" value="1"/>
</dbReference>
<keyword evidence="4 6" id="KW-1133">Transmembrane helix</keyword>
<dbReference type="Pfam" id="PF00482">
    <property type="entry name" value="T2SSF"/>
    <property type="match status" value="1"/>
</dbReference>
<keyword evidence="9" id="KW-1185">Reference proteome</keyword>
<comment type="subcellular location">
    <subcellularLocation>
        <location evidence="1">Cell membrane</location>
        <topology evidence="1">Multi-pass membrane protein</topology>
    </subcellularLocation>
</comment>
<organism evidence="8 9">
    <name type="scientific">Quisquiliibacterium transsilvanicum</name>
    <dbReference type="NCBI Taxonomy" id="1549638"/>
    <lineage>
        <taxon>Bacteria</taxon>
        <taxon>Pseudomonadati</taxon>
        <taxon>Pseudomonadota</taxon>
        <taxon>Betaproteobacteria</taxon>
        <taxon>Burkholderiales</taxon>
        <taxon>Burkholderiaceae</taxon>
        <taxon>Quisquiliibacterium</taxon>
    </lineage>
</organism>
<evidence type="ECO:0000256" key="5">
    <source>
        <dbReference type="ARBA" id="ARBA00023136"/>
    </source>
</evidence>
<dbReference type="GO" id="GO:0005886">
    <property type="term" value="C:plasma membrane"/>
    <property type="evidence" value="ECO:0007669"/>
    <property type="project" value="UniProtKB-SubCell"/>
</dbReference>